<evidence type="ECO:0000313" key="3">
    <source>
        <dbReference type="Proteomes" id="UP001458880"/>
    </source>
</evidence>
<comment type="caution">
    <text evidence="2">The sequence shown here is derived from an EMBL/GenBank/DDBJ whole genome shotgun (WGS) entry which is preliminary data.</text>
</comment>
<evidence type="ECO:0000256" key="1">
    <source>
        <dbReference type="SAM" id="MobiDB-lite"/>
    </source>
</evidence>
<dbReference type="Proteomes" id="UP001458880">
    <property type="component" value="Unassembled WGS sequence"/>
</dbReference>
<keyword evidence="3" id="KW-1185">Reference proteome</keyword>
<dbReference type="EMBL" id="JASPKY010000027">
    <property type="protein sequence ID" value="KAK9751519.1"/>
    <property type="molecule type" value="Genomic_DNA"/>
</dbReference>
<dbReference type="AlphaFoldDB" id="A0AAW1MYN5"/>
<gene>
    <name evidence="2" type="ORF">QE152_g4931</name>
</gene>
<name>A0AAW1MYN5_POPJA</name>
<feature type="region of interest" description="Disordered" evidence="1">
    <location>
        <begin position="17"/>
        <end position="50"/>
    </location>
</feature>
<organism evidence="2 3">
    <name type="scientific">Popillia japonica</name>
    <name type="common">Japanese beetle</name>
    <dbReference type="NCBI Taxonomy" id="7064"/>
    <lineage>
        <taxon>Eukaryota</taxon>
        <taxon>Metazoa</taxon>
        <taxon>Ecdysozoa</taxon>
        <taxon>Arthropoda</taxon>
        <taxon>Hexapoda</taxon>
        <taxon>Insecta</taxon>
        <taxon>Pterygota</taxon>
        <taxon>Neoptera</taxon>
        <taxon>Endopterygota</taxon>
        <taxon>Coleoptera</taxon>
        <taxon>Polyphaga</taxon>
        <taxon>Scarabaeiformia</taxon>
        <taxon>Scarabaeidae</taxon>
        <taxon>Rutelinae</taxon>
        <taxon>Popillia</taxon>
    </lineage>
</organism>
<accession>A0AAW1MYN5</accession>
<reference evidence="2 3" key="1">
    <citation type="journal article" date="2024" name="BMC Genomics">
        <title>De novo assembly and annotation of Popillia japonica's genome with initial clues to its potential as an invasive pest.</title>
        <authorList>
            <person name="Cucini C."/>
            <person name="Boschi S."/>
            <person name="Funari R."/>
            <person name="Cardaioli E."/>
            <person name="Iannotti N."/>
            <person name="Marturano G."/>
            <person name="Paoli F."/>
            <person name="Bruttini M."/>
            <person name="Carapelli A."/>
            <person name="Frati F."/>
            <person name="Nardi F."/>
        </authorList>
    </citation>
    <scope>NUCLEOTIDE SEQUENCE [LARGE SCALE GENOMIC DNA]</scope>
    <source>
        <strain evidence="2">DMR45628</strain>
    </source>
</reference>
<evidence type="ECO:0000313" key="2">
    <source>
        <dbReference type="EMBL" id="KAK9751519.1"/>
    </source>
</evidence>
<protein>
    <submittedName>
        <fullName evidence="2">Uncharacterized protein</fullName>
    </submittedName>
</protein>
<sequence length="139" mass="15795">MSRDEVHLRDRLMMLAESTAPHKPFNVKRKSTTKQSSKNGPKLSVQDFVRMDPGYTPDIEHLVFPGRKRNPQQVAPAMTSVPSKTRSRLAEMFALSRHLQQRSVDRDSKPRSALVNVSKVVYVIQLTRTGSCNSCKDSW</sequence>
<proteinExistence type="predicted"/>